<comment type="caution">
    <text evidence="2">The sequence shown here is derived from an EMBL/GenBank/DDBJ whole genome shotgun (WGS) entry which is preliminary data.</text>
</comment>
<name>A0A1A7BZN2_9BURK</name>
<proteinExistence type="predicted"/>
<dbReference type="EMBL" id="LOCQ01000059">
    <property type="protein sequence ID" value="OBV37925.1"/>
    <property type="molecule type" value="Genomic_DNA"/>
</dbReference>
<feature type="signal peptide" evidence="1">
    <location>
        <begin position="1"/>
        <end position="26"/>
    </location>
</feature>
<keyword evidence="1" id="KW-0732">Signal</keyword>
<dbReference type="Proteomes" id="UP000092713">
    <property type="component" value="Unassembled WGS sequence"/>
</dbReference>
<dbReference type="SUPFAM" id="SSF49344">
    <property type="entry name" value="CBD9-like"/>
    <property type="match status" value="1"/>
</dbReference>
<evidence type="ECO:0000313" key="2">
    <source>
        <dbReference type="EMBL" id="OBV37925.1"/>
    </source>
</evidence>
<sequence>MPSIFNTNSKLISALLLASAAATGEASVPGAAALPAMVSAGALPQLDGVLDDDAWRDAPVYDTFHEYLPENGRPAPPQLRTTVQVLVADGALVFGIRAWDNAPHQRQDALARRDKVGMDQDFIGIWLDPTGHGRAAQFVRINTAGVISDGMYRADEDLSDLGPDFPIDAAVRLLDDGYSMEVRWPLSNLRFPYEGGKTWRAMIERSVPHAGGLLLTSTPLTGDALSHIAVLQDITGMGATVAGVRDRAFLELKPELTMRATRDDDADGLRRANRASLGLEVNARPRADWVFNGTLNPDYSQVEIDEPTSSGASRIALSLPEKRGFFLESADVLGLPLAAFYSRTVADPQWGLRATWRAAALDATAMSLRDQPGGVVLRGGPYETAQYDQSARTLASLVRGRWHGAGLLLGAFASRRDYGRDGANTVFGLDGQWRGDGQQAAWLLMQSNSNVALRDEGLPAQRTATRRGVYGWGKFTHISDVWWNDAAFEASSGGFVNDNGFVPQTGVLRFEVNLNRRLGAQRPAWNGLAVDLYETEAHLGLHEIRTVGDSVSGQTGGQVVERKLQPGVWFRGPRQLNFWANLGFDQQRANRLGQLHDTRALHFGVESSPLPWLPRFNAEVTLGRQLDVDADRVGRGGNVTLDLGWRRALPNGWAVELDQRWNRAWVQGTLGQPAFVDTGWRMLAMLHFTPADSLRLLAQNTAGERRDDGVTALEPWAEKQLHRSLLYRHLWRHGRSMSVGYSRDRTRMPAVTNQALTVKFQWEV</sequence>
<evidence type="ECO:0000256" key="1">
    <source>
        <dbReference type="SAM" id="SignalP"/>
    </source>
</evidence>
<organism evidence="2 3">
    <name type="scientific">Janthinobacterium psychrotolerans</name>
    <dbReference type="NCBI Taxonomy" id="1747903"/>
    <lineage>
        <taxon>Bacteria</taxon>
        <taxon>Pseudomonadati</taxon>
        <taxon>Pseudomonadota</taxon>
        <taxon>Betaproteobacteria</taxon>
        <taxon>Burkholderiales</taxon>
        <taxon>Oxalobacteraceae</taxon>
        <taxon>Janthinobacterium</taxon>
    </lineage>
</organism>
<dbReference type="PATRIC" id="fig|1747903.4.peg.1457"/>
<evidence type="ECO:0000313" key="3">
    <source>
        <dbReference type="Proteomes" id="UP000092713"/>
    </source>
</evidence>
<evidence type="ECO:0008006" key="4">
    <source>
        <dbReference type="Google" id="ProtNLM"/>
    </source>
</evidence>
<reference evidence="2 3" key="1">
    <citation type="submission" date="2016-04" db="EMBL/GenBank/DDBJ databases">
        <title>Draft genome sequence of Janthinobacterium psychrotolerans sp. nov., isolated from freshwater sediments in Denmark.</title>
        <authorList>
            <person name="Gong X."/>
            <person name="Skrivergaard S."/>
            <person name="Korsgaard B.S."/>
            <person name="Schreiber L."/>
            <person name="Marshall I.P."/>
            <person name="Finster K."/>
            <person name="Schramm A."/>
        </authorList>
    </citation>
    <scope>NUCLEOTIDE SEQUENCE [LARGE SCALE GENOMIC DNA]</scope>
    <source>
        <strain evidence="2 3">S3-2</strain>
    </source>
</reference>
<accession>A0A1A7BZN2</accession>
<dbReference type="STRING" id="1747903.ASR47_1004200"/>
<gene>
    <name evidence="2" type="ORF">ASR47_1004200</name>
</gene>
<dbReference type="AlphaFoldDB" id="A0A1A7BZN2"/>
<dbReference type="RefSeq" id="WP_174551165.1">
    <property type="nucleotide sequence ID" value="NZ_LOCQ01000059.1"/>
</dbReference>
<protein>
    <recommendedName>
        <fullName evidence="4">Carbohydrate family 9 binding domain-like</fullName>
    </recommendedName>
</protein>
<dbReference type="Gene3D" id="2.60.40.1190">
    <property type="match status" value="1"/>
</dbReference>
<keyword evidence="3" id="KW-1185">Reference proteome</keyword>
<feature type="chain" id="PRO_5008355596" description="Carbohydrate family 9 binding domain-like" evidence="1">
    <location>
        <begin position="27"/>
        <end position="764"/>
    </location>
</feature>